<comment type="caution">
    <text evidence="6">The sequence shown here is derived from an EMBL/GenBank/DDBJ whole genome shotgun (WGS) entry which is preliminary data.</text>
</comment>
<evidence type="ECO:0000313" key="6">
    <source>
        <dbReference type="EMBL" id="MCV2863271.1"/>
    </source>
</evidence>
<proteinExistence type="predicted"/>
<dbReference type="PANTHER" id="PTHR12815:SF42">
    <property type="entry name" value="BACTERIAL SURFACE ANTIGEN (D15) DOMAIN-CONTAINING PROTEIN"/>
    <property type="match status" value="1"/>
</dbReference>
<keyword evidence="7" id="KW-1185">Reference proteome</keyword>
<dbReference type="PANTHER" id="PTHR12815">
    <property type="entry name" value="SORTING AND ASSEMBLY MACHINERY SAMM50 PROTEIN FAMILY MEMBER"/>
    <property type="match status" value="1"/>
</dbReference>
<dbReference type="Pfam" id="PF01103">
    <property type="entry name" value="Omp85"/>
    <property type="match status" value="1"/>
</dbReference>
<dbReference type="Gene3D" id="2.40.160.50">
    <property type="entry name" value="membrane protein fhac: a member of the omp85/tpsb transporter family"/>
    <property type="match status" value="1"/>
</dbReference>
<name>A0ABT2YWN5_9RHOB</name>
<evidence type="ECO:0000313" key="7">
    <source>
        <dbReference type="Proteomes" id="UP001652503"/>
    </source>
</evidence>
<evidence type="ECO:0000259" key="4">
    <source>
        <dbReference type="Pfam" id="PF01103"/>
    </source>
</evidence>
<dbReference type="InterPro" id="IPR000184">
    <property type="entry name" value="Bac_surfAg_D15"/>
</dbReference>
<keyword evidence="2" id="KW-1134">Transmembrane beta strand</keyword>
<evidence type="ECO:0000259" key="5">
    <source>
        <dbReference type="Pfam" id="PF07244"/>
    </source>
</evidence>
<evidence type="ECO:0000256" key="3">
    <source>
        <dbReference type="ARBA" id="ARBA00023136"/>
    </source>
</evidence>
<protein>
    <submittedName>
        <fullName evidence="6">Autotransporter assembly complex protein TamA</fullName>
    </submittedName>
</protein>
<gene>
    <name evidence="6" type="ORF">OE647_00800</name>
</gene>
<evidence type="ECO:0000256" key="1">
    <source>
        <dbReference type="ARBA" id="ARBA00004370"/>
    </source>
</evidence>
<dbReference type="Proteomes" id="UP001652503">
    <property type="component" value="Unassembled WGS sequence"/>
</dbReference>
<dbReference type="InterPro" id="IPR010827">
    <property type="entry name" value="BamA/TamA_POTRA"/>
</dbReference>
<dbReference type="Gene3D" id="3.10.20.310">
    <property type="entry name" value="membrane protein fhac"/>
    <property type="match status" value="1"/>
</dbReference>
<sequence>MTGASLPAGALEQFEFLTPGADGDLRGDLMSASLLRQLHEDGRGDPSEILAAAREDYARITGALYAQGYYSGVIHITLNGSEAAEIAPLDVPEKISGAAIRVEPGPQFHFGAARMRPYARGTKLPPAYRDTRPAYSTAIADAADAGVEGWRAIGHAKARIADQEIVADHRASTLDALILLEPGPKLRFGKLAIQGQERMRTDRMYEIAGFPEGETFDPDALDKVVTRLRRTGVFRSVATSEAEEPNPDGTLDIAISVAEEAPRRFGFGAEISNSQGVDLSAFWLHRNLLGGAERLRIDGEIASIAGDAGETGYRLAARFDRPATLTPDTSLFLTAEAERYNLVDLLIDSYAVGAGLSHIFSPELKAEAGLQYTYARAEVLGASIDYKQLALPVTLEWDRRDSTLDATSGFYLSAGTTPFLGFGTTGSGAQVKADARAYRGFGAEDRVVIAGRAQIGAVFGPALEDTPPDYLFFSGGGGTVRGQPYQSLGVTQTLGTLSYETGGKSFAALSAEVRARINETFSVVGFYDTGFVGAEGFGAGRWHSGAGLGMRYNTGLGPIRLDVAAPVSGDTGNGVQIYIGIGQAF</sequence>
<dbReference type="EMBL" id="JAOWLA010000001">
    <property type="protein sequence ID" value="MCV2863271.1"/>
    <property type="molecule type" value="Genomic_DNA"/>
</dbReference>
<accession>A0ABT2YWN5</accession>
<feature type="domain" description="POTRA" evidence="5">
    <location>
        <begin position="187"/>
        <end position="259"/>
    </location>
</feature>
<reference evidence="6 7" key="1">
    <citation type="submission" date="2022-10" db="EMBL/GenBank/DDBJ databases">
        <title>Defluviimonas sp. nov., isolated from ocean surface water.</title>
        <authorList>
            <person name="He W."/>
            <person name="Wang L."/>
            <person name="Zhang D.-F."/>
        </authorList>
    </citation>
    <scope>NUCLEOTIDE SEQUENCE [LARGE SCALE GENOMIC DNA]</scope>
    <source>
        <strain evidence="6 7">WL0075</strain>
    </source>
</reference>
<keyword evidence="3" id="KW-0472">Membrane</keyword>
<feature type="domain" description="Bacterial surface antigen (D15)" evidence="4">
    <location>
        <begin position="287"/>
        <end position="585"/>
    </location>
</feature>
<organism evidence="6 7">
    <name type="scientific">Albidovulum sediminicola</name>
    <dbReference type="NCBI Taxonomy" id="2984331"/>
    <lineage>
        <taxon>Bacteria</taxon>
        <taxon>Pseudomonadati</taxon>
        <taxon>Pseudomonadota</taxon>
        <taxon>Alphaproteobacteria</taxon>
        <taxon>Rhodobacterales</taxon>
        <taxon>Paracoccaceae</taxon>
        <taxon>Albidovulum</taxon>
    </lineage>
</organism>
<evidence type="ECO:0000256" key="2">
    <source>
        <dbReference type="ARBA" id="ARBA00022452"/>
    </source>
</evidence>
<dbReference type="InterPro" id="IPR039910">
    <property type="entry name" value="D15-like"/>
</dbReference>
<keyword evidence="2" id="KW-0812">Transmembrane</keyword>
<comment type="subcellular location">
    <subcellularLocation>
        <location evidence="1">Membrane</location>
    </subcellularLocation>
</comment>
<dbReference type="Pfam" id="PF07244">
    <property type="entry name" value="POTRA"/>
    <property type="match status" value="1"/>
</dbReference>